<keyword evidence="2" id="KW-1185">Reference proteome</keyword>
<dbReference type="EMBL" id="RBNJ01005605">
    <property type="protein sequence ID" value="RUS29114.1"/>
    <property type="molecule type" value="Genomic_DNA"/>
</dbReference>
<comment type="caution">
    <text evidence="1">The sequence shown here is derived from an EMBL/GenBank/DDBJ whole genome shotgun (WGS) entry which is preliminary data.</text>
</comment>
<reference evidence="1 2" key="1">
    <citation type="journal article" date="2018" name="New Phytol.">
        <title>Phylogenomics of Endogonaceae and evolution of mycorrhizas within Mucoromycota.</title>
        <authorList>
            <person name="Chang Y."/>
            <person name="Desiro A."/>
            <person name="Na H."/>
            <person name="Sandor L."/>
            <person name="Lipzen A."/>
            <person name="Clum A."/>
            <person name="Barry K."/>
            <person name="Grigoriev I.V."/>
            <person name="Martin F.M."/>
            <person name="Stajich J.E."/>
            <person name="Smith M.E."/>
            <person name="Bonito G."/>
            <person name="Spatafora J.W."/>
        </authorList>
    </citation>
    <scope>NUCLEOTIDE SEQUENCE [LARGE SCALE GENOMIC DNA]</scope>
    <source>
        <strain evidence="1 2">AD002</strain>
    </source>
</reference>
<evidence type="ECO:0000313" key="1">
    <source>
        <dbReference type="EMBL" id="RUS29114.1"/>
    </source>
</evidence>
<evidence type="ECO:0000313" key="2">
    <source>
        <dbReference type="Proteomes" id="UP000274822"/>
    </source>
</evidence>
<dbReference type="Proteomes" id="UP000274822">
    <property type="component" value="Unassembled WGS sequence"/>
</dbReference>
<dbReference type="AlphaFoldDB" id="A0A433QH89"/>
<protein>
    <submittedName>
        <fullName evidence="1">Uncharacterized protein</fullName>
    </submittedName>
</protein>
<name>A0A433QH89_9FUNG</name>
<organism evidence="1 2">
    <name type="scientific">Jimgerdemannia flammicorona</name>
    <dbReference type="NCBI Taxonomy" id="994334"/>
    <lineage>
        <taxon>Eukaryota</taxon>
        <taxon>Fungi</taxon>
        <taxon>Fungi incertae sedis</taxon>
        <taxon>Mucoromycota</taxon>
        <taxon>Mucoromycotina</taxon>
        <taxon>Endogonomycetes</taxon>
        <taxon>Endogonales</taxon>
        <taxon>Endogonaceae</taxon>
        <taxon>Jimgerdemannia</taxon>
    </lineage>
</organism>
<gene>
    <name evidence="1" type="ORF">BC938DRAFT_481037</name>
</gene>
<proteinExistence type="predicted"/>
<accession>A0A433QH89</accession>
<sequence>MTSSDRLQRLLSLFRPLNELESGYQNTVKANRLNFPDPDNQMIRKGLSTLGVPQLSDYLIYIPYERFKIEELGRGGFATVWKGTVEPLDERGLVHAIYYVDNRDVISYTSTPLHFALKEIDADMNVELALHTYLTSHAEDAVSPIMPIIGLSQQNFGDYKYLLAAHREELIEQDDSNEFEFADGAFEKYTSRFYSHQQLLQISQRHTLESLQVDSELHLDAENKIFKE</sequence>